<evidence type="ECO:0000256" key="13">
    <source>
        <dbReference type="ARBA" id="ARBA00039609"/>
    </source>
</evidence>
<keyword evidence="6" id="KW-0479">Metal-binding</keyword>
<dbReference type="Proteomes" id="UP000094801">
    <property type="component" value="Unassembled WGS sequence"/>
</dbReference>
<dbReference type="EMBL" id="KV453851">
    <property type="protein sequence ID" value="ODV85703.1"/>
    <property type="molecule type" value="Genomic_DNA"/>
</dbReference>
<evidence type="ECO:0000256" key="1">
    <source>
        <dbReference type="ARBA" id="ARBA00001947"/>
    </source>
</evidence>
<dbReference type="Pfam" id="PF01398">
    <property type="entry name" value="JAB"/>
    <property type="match status" value="1"/>
</dbReference>
<protein>
    <recommendedName>
        <fullName evidence="13">Regulator of free ubiquitin chains 1</fullName>
    </recommendedName>
</protein>
<dbReference type="InterPro" id="IPR000555">
    <property type="entry name" value="JAMM/MPN+_dom"/>
</dbReference>
<evidence type="ECO:0000256" key="12">
    <source>
        <dbReference type="ARBA" id="ARBA00038426"/>
    </source>
</evidence>
<comment type="function">
    <text evidence="11">Inhibitor of the DOA4 deubiquitinase involved in the regulation of protein degradation by the proteasome and maintenance of a normal level of free ubiquitin.</text>
</comment>
<feature type="region of interest" description="Disordered" evidence="14">
    <location>
        <begin position="202"/>
        <end position="242"/>
    </location>
</feature>
<evidence type="ECO:0000259" key="15">
    <source>
        <dbReference type="PROSITE" id="PS50249"/>
    </source>
</evidence>
<keyword evidence="3" id="KW-0645">Protease</keyword>
<dbReference type="GO" id="GO:0046872">
    <property type="term" value="F:metal ion binding"/>
    <property type="evidence" value="ECO:0007669"/>
    <property type="project" value="UniProtKB-KW"/>
</dbReference>
<feature type="compositionally biased region" description="Low complexity" evidence="14">
    <location>
        <begin position="217"/>
        <end position="234"/>
    </location>
</feature>
<dbReference type="GO" id="GO:0006508">
    <property type="term" value="P:proteolysis"/>
    <property type="evidence" value="ECO:0007669"/>
    <property type="project" value="UniProtKB-KW"/>
</dbReference>
<dbReference type="CDD" id="cd08066">
    <property type="entry name" value="MPN_AMSH_like"/>
    <property type="match status" value="1"/>
</dbReference>
<sequence length="437" mass="50155">KLLNKQALSYEYSNSIPLYIWLRTAGRILKHAKWYLADNVLDEAYILYCRLMDLIIDKLYRHPDLKKLKAEYSITPLSKNVKVYDEFLKLRAALPNLMSEAEKIKQVLTENYSRYLESEKRKKQLIELQELKFQQLKAQEQERIEGFKKKQENKSDQNNVDEANLSKKLRSLSNNSLSSFETLNNSNIPSYPNLPVFDQSYTQQQNQSLPSSPPPIYQQLPQLPKKPSTKTGTSSKKETVHKTVNFTEGGSPLRTIFISPNLIDSFLKLAKRNTSKKLETCGILCGKLNRNAFFITYLIIPDQDSTANTCNTKNEEKLFDVIDNLDLFILGWIHTHPTQSCFLSSVDLHTQNSYQIMLNEAIAIVCSPSEKFDKKLGVFRLTDPPGIPKITNCNLTGFHPHPENDLYVECNRLNHDNPASGHVVIKGELPFEVKDLR</sequence>
<dbReference type="PANTHER" id="PTHR12947:SF13">
    <property type="entry name" value="FI19924P1"/>
    <property type="match status" value="1"/>
</dbReference>
<evidence type="ECO:0000256" key="10">
    <source>
        <dbReference type="ARBA" id="ARBA00023049"/>
    </source>
</evidence>
<dbReference type="GO" id="GO:0005768">
    <property type="term" value="C:endosome"/>
    <property type="evidence" value="ECO:0007669"/>
    <property type="project" value="TreeGrafter"/>
</dbReference>
<dbReference type="GO" id="GO:0004869">
    <property type="term" value="F:cysteine-type endopeptidase inhibitor activity"/>
    <property type="evidence" value="ECO:0007669"/>
    <property type="project" value="UniProtKB-KW"/>
</dbReference>
<evidence type="ECO:0000313" key="17">
    <source>
        <dbReference type="Proteomes" id="UP000094801"/>
    </source>
</evidence>
<dbReference type="InterPro" id="IPR037518">
    <property type="entry name" value="MPN"/>
</dbReference>
<dbReference type="GO" id="GO:0070536">
    <property type="term" value="P:protein K63-linked deubiquitination"/>
    <property type="evidence" value="ECO:0007669"/>
    <property type="project" value="InterPro"/>
</dbReference>
<dbReference type="PROSITE" id="PS50249">
    <property type="entry name" value="MPN"/>
    <property type="match status" value="1"/>
</dbReference>
<evidence type="ECO:0000256" key="6">
    <source>
        <dbReference type="ARBA" id="ARBA00022723"/>
    </source>
</evidence>
<reference evidence="17" key="1">
    <citation type="submission" date="2016-04" db="EMBL/GenBank/DDBJ databases">
        <title>Comparative genomics of biotechnologically important yeasts.</title>
        <authorList>
            <consortium name="DOE Joint Genome Institute"/>
            <person name="Riley R."/>
            <person name="Haridas S."/>
            <person name="Wolfe K.H."/>
            <person name="Lopes M.R."/>
            <person name="Hittinger C.T."/>
            <person name="Goker M."/>
            <person name="Salamov A."/>
            <person name="Wisecaver J."/>
            <person name="Long T.M."/>
            <person name="Aerts A.L."/>
            <person name="Barry K."/>
            <person name="Choi C."/>
            <person name="Clum A."/>
            <person name="Coughlan A.Y."/>
            <person name="Deshpande S."/>
            <person name="Douglass A.P."/>
            <person name="Hanson S.J."/>
            <person name="Klenk H.-P."/>
            <person name="Labutti K."/>
            <person name="Lapidus A."/>
            <person name="Lindquist E."/>
            <person name="Lipzen A."/>
            <person name="Meier-Kolthoff J.P."/>
            <person name="Ohm R.A."/>
            <person name="Otillar R.P."/>
            <person name="Pangilinan J."/>
            <person name="Peng Y."/>
            <person name="Rokas A."/>
            <person name="Rosa C.A."/>
            <person name="Scheuner C."/>
            <person name="Sibirny A.A."/>
            <person name="Slot J.C."/>
            <person name="Stielow J.B."/>
            <person name="Sun H."/>
            <person name="Kurtzman C.P."/>
            <person name="Blackwell M."/>
            <person name="Grigoriev I.V."/>
            <person name="Jeffries T.W."/>
        </authorList>
    </citation>
    <scope>NUCLEOTIDE SEQUENCE [LARGE SCALE GENOMIC DNA]</scope>
    <source>
        <strain evidence="17">NRRL YB-2248</strain>
    </source>
</reference>
<dbReference type="FunFam" id="3.40.140.10:FF:000033">
    <property type="entry name" value="AMSH-like protease sst2"/>
    <property type="match status" value="1"/>
</dbReference>
<accession>A0A1E4T1S2</accession>
<dbReference type="GO" id="GO:0061578">
    <property type="term" value="F:K63-linked deubiquitinase activity"/>
    <property type="evidence" value="ECO:0007669"/>
    <property type="project" value="InterPro"/>
</dbReference>
<keyword evidence="17" id="KW-1185">Reference proteome</keyword>
<evidence type="ECO:0000256" key="9">
    <source>
        <dbReference type="ARBA" id="ARBA00022833"/>
    </source>
</evidence>
<dbReference type="SMART" id="SM00232">
    <property type="entry name" value="JAB_MPN"/>
    <property type="match status" value="1"/>
</dbReference>
<evidence type="ECO:0000256" key="4">
    <source>
        <dbReference type="ARBA" id="ARBA00022690"/>
    </source>
</evidence>
<feature type="domain" description="MPN" evidence="15">
    <location>
        <begin position="256"/>
        <end position="387"/>
    </location>
</feature>
<dbReference type="PANTHER" id="PTHR12947">
    <property type="entry name" value="AMSH-LIKE PROTEASE"/>
    <property type="match status" value="1"/>
</dbReference>
<feature type="non-terminal residue" evidence="16">
    <location>
        <position position="437"/>
    </location>
</feature>
<dbReference type="InterPro" id="IPR015063">
    <property type="entry name" value="USP8_dimer"/>
</dbReference>
<proteinExistence type="inferred from homology"/>
<name>A0A1E4T1S2_9ASCO</name>
<evidence type="ECO:0000256" key="5">
    <source>
        <dbReference type="ARBA" id="ARBA00022704"/>
    </source>
</evidence>
<dbReference type="Gene3D" id="1.20.58.80">
    <property type="entry name" value="Phosphotransferase system, lactose/cellobiose-type IIA subunit"/>
    <property type="match status" value="1"/>
</dbReference>
<keyword evidence="4" id="KW-0646">Protease inhibitor</keyword>
<dbReference type="GO" id="GO:0140492">
    <property type="term" value="F:metal-dependent deubiquitinase activity"/>
    <property type="evidence" value="ECO:0007669"/>
    <property type="project" value="InterPro"/>
</dbReference>
<evidence type="ECO:0000256" key="7">
    <source>
        <dbReference type="ARBA" id="ARBA00022786"/>
    </source>
</evidence>
<dbReference type="SUPFAM" id="SSF102712">
    <property type="entry name" value="JAB1/MPN domain"/>
    <property type="match status" value="1"/>
</dbReference>
<feature type="region of interest" description="Disordered" evidence="14">
    <location>
        <begin position="147"/>
        <end position="167"/>
    </location>
</feature>
<keyword evidence="9" id="KW-0862">Zinc</keyword>
<keyword evidence="10" id="KW-0482">Metalloprotease</keyword>
<comment type="similarity">
    <text evidence="2">Belongs to the peptidase M67C family.</text>
</comment>
<dbReference type="STRING" id="983967.A0A1E4T1S2"/>
<dbReference type="AlphaFoldDB" id="A0A1E4T1S2"/>
<dbReference type="Gene3D" id="3.40.140.10">
    <property type="entry name" value="Cytidine Deaminase, domain 2"/>
    <property type="match status" value="1"/>
</dbReference>
<dbReference type="InterPro" id="IPR044098">
    <property type="entry name" value="STAMBP/STALP-like_MPN"/>
</dbReference>
<evidence type="ECO:0000313" key="16">
    <source>
        <dbReference type="EMBL" id="ODV85703.1"/>
    </source>
</evidence>
<gene>
    <name evidence="16" type="ORF">CANARDRAFT_184813</name>
</gene>
<evidence type="ECO:0000256" key="14">
    <source>
        <dbReference type="SAM" id="MobiDB-lite"/>
    </source>
</evidence>
<dbReference type="OrthoDB" id="3640at2759"/>
<comment type="cofactor">
    <cofactor evidence="1">
        <name>Zn(2+)</name>
        <dbReference type="ChEBI" id="CHEBI:29105"/>
    </cofactor>
</comment>
<keyword evidence="5" id="KW-0789">Thiol protease inhibitor</keyword>
<evidence type="ECO:0000256" key="2">
    <source>
        <dbReference type="ARBA" id="ARBA00010981"/>
    </source>
</evidence>
<comment type="similarity">
    <text evidence="12">Belongs to the RFU1 family.</text>
</comment>
<keyword evidence="8" id="KW-0378">Hydrolase</keyword>
<dbReference type="Pfam" id="PF08969">
    <property type="entry name" value="USP8_dimer"/>
    <property type="match status" value="1"/>
</dbReference>
<organism evidence="16 17">
    <name type="scientific">[Candida] arabinofermentans NRRL YB-2248</name>
    <dbReference type="NCBI Taxonomy" id="983967"/>
    <lineage>
        <taxon>Eukaryota</taxon>
        <taxon>Fungi</taxon>
        <taxon>Dikarya</taxon>
        <taxon>Ascomycota</taxon>
        <taxon>Saccharomycotina</taxon>
        <taxon>Pichiomycetes</taxon>
        <taxon>Pichiales</taxon>
        <taxon>Pichiaceae</taxon>
        <taxon>Ogataea</taxon>
        <taxon>Ogataea/Candida clade</taxon>
    </lineage>
</organism>
<evidence type="ECO:0000256" key="11">
    <source>
        <dbReference type="ARBA" id="ARBA00037208"/>
    </source>
</evidence>
<feature type="non-terminal residue" evidence="16">
    <location>
        <position position="1"/>
    </location>
</feature>
<evidence type="ECO:0000256" key="3">
    <source>
        <dbReference type="ARBA" id="ARBA00022670"/>
    </source>
</evidence>
<dbReference type="GO" id="GO:0016020">
    <property type="term" value="C:membrane"/>
    <property type="evidence" value="ECO:0007669"/>
    <property type="project" value="TreeGrafter"/>
</dbReference>
<evidence type="ECO:0000256" key="8">
    <source>
        <dbReference type="ARBA" id="ARBA00022801"/>
    </source>
</evidence>
<keyword evidence="7" id="KW-0833">Ubl conjugation pathway</keyword>